<dbReference type="Pfam" id="PF20009">
    <property type="entry name" value="GEVED"/>
    <property type="match status" value="1"/>
</dbReference>
<feature type="domain" description="Cleaved adhesin" evidence="3">
    <location>
        <begin position="23"/>
        <end position="174"/>
    </location>
</feature>
<keyword evidence="1 2" id="KW-0732">Signal</keyword>
<dbReference type="NCBIfam" id="TIGR04183">
    <property type="entry name" value="Por_Secre_tail"/>
    <property type="match status" value="1"/>
</dbReference>
<proteinExistence type="predicted"/>
<protein>
    <submittedName>
        <fullName evidence="6">Por secretion system C-terminal sorting domain-containing protein</fullName>
    </submittedName>
</protein>
<feature type="signal peptide" evidence="2">
    <location>
        <begin position="1"/>
        <end position="18"/>
    </location>
</feature>
<feature type="domain" description="GEVED" evidence="5">
    <location>
        <begin position="361"/>
        <end position="449"/>
    </location>
</feature>
<feature type="chain" id="PRO_5012523611" evidence="2">
    <location>
        <begin position="19"/>
        <end position="536"/>
    </location>
</feature>
<evidence type="ECO:0000313" key="7">
    <source>
        <dbReference type="Proteomes" id="UP000185839"/>
    </source>
</evidence>
<dbReference type="OrthoDB" id="951108at2"/>
<organism evidence="6 7">
    <name type="scientific">Kaistella chaponensis</name>
    <dbReference type="NCBI Taxonomy" id="713588"/>
    <lineage>
        <taxon>Bacteria</taxon>
        <taxon>Pseudomonadati</taxon>
        <taxon>Bacteroidota</taxon>
        <taxon>Flavobacteriia</taxon>
        <taxon>Flavobacteriales</taxon>
        <taxon>Weeksellaceae</taxon>
        <taxon>Chryseobacterium group</taxon>
        <taxon>Kaistella</taxon>
    </lineage>
</organism>
<dbReference type="Gene3D" id="2.60.40.10">
    <property type="entry name" value="Immunoglobulins"/>
    <property type="match status" value="1"/>
</dbReference>
<dbReference type="InterPro" id="IPR026444">
    <property type="entry name" value="Secre_tail"/>
</dbReference>
<name>A0A1N7J8F5_9FLAO</name>
<evidence type="ECO:0000259" key="3">
    <source>
        <dbReference type="Pfam" id="PF07675"/>
    </source>
</evidence>
<keyword evidence="7" id="KW-1185">Reference proteome</keyword>
<dbReference type="InterPro" id="IPR013783">
    <property type="entry name" value="Ig-like_fold"/>
</dbReference>
<evidence type="ECO:0000256" key="1">
    <source>
        <dbReference type="ARBA" id="ARBA00022729"/>
    </source>
</evidence>
<dbReference type="STRING" id="713588.SAMN05421789_101237"/>
<reference evidence="7" key="1">
    <citation type="submission" date="2017-01" db="EMBL/GenBank/DDBJ databases">
        <authorList>
            <person name="Varghese N."/>
            <person name="Submissions S."/>
        </authorList>
    </citation>
    <scope>NUCLEOTIDE SEQUENCE [LARGE SCALE GENOMIC DNA]</scope>
    <source>
        <strain evidence="7">DSM 23145</strain>
    </source>
</reference>
<evidence type="ECO:0000313" key="6">
    <source>
        <dbReference type="EMBL" id="SIS45557.1"/>
    </source>
</evidence>
<dbReference type="InterPro" id="IPR011628">
    <property type="entry name" value="Cleaved_adhesin"/>
</dbReference>
<dbReference type="NCBIfam" id="NF038128">
    <property type="entry name" value="choice_anch_J"/>
    <property type="match status" value="1"/>
</dbReference>
<dbReference type="InterPro" id="IPR045474">
    <property type="entry name" value="GEVED"/>
</dbReference>
<dbReference type="Proteomes" id="UP000185839">
    <property type="component" value="Unassembled WGS sequence"/>
</dbReference>
<dbReference type="Pfam" id="PF07675">
    <property type="entry name" value="Cleaved_Adhesin"/>
    <property type="match status" value="1"/>
</dbReference>
<feature type="domain" description="Secretion system C-terminal sorting" evidence="4">
    <location>
        <begin position="468"/>
        <end position="528"/>
    </location>
</feature>
<evidence type="ECO:0000256" key="2">
    <source>
        <dbReference type="SAM" id="SignalP"/>
    </source>
</evidence>
<dbReference type="AlphaFoldDB" id="A0A1N7J8F5"/>
<dbReference type="Pfam" id="PF18962">
    <property type="entry name" value="Por_Secre_tail"/>
    <property type="match status" value="1"/>
</dbReference>
<dbReference type="Gene3D" id="2.60.120.200">
    <property type="match status" value="1"/>
</dbReference>
<dbReference type="EMBL" id="FTOI01000001">
    <property type="protein sequence ID" value="SIS45557.1"/>
    <property type="molecule type" value="Genomic_DNA"/>
</dbReference>
<sequence>MKKLILTCTLALGIFANAQFSQNFDAGTTAPAGWSVINDGGNGFIFGVPPAVSAGVPGAHSGANVASIKFDTAAHNDFLVTPAITVTAGVNDRLSFWVASYSASFLENYNVMLSTGPVAPTVPADFTVTLKGTTKAPNTWKKEVIDLTPYIGTTVYVGLHAVDTDQFYLYFDDVVNDSAPTTVPSCTVLSAPADAATGTTVRPGFAWNAATGAELGYKLSVGTTSGGTDVLNAVPVNALKYDLPLSSAVLAANTKYYAKVVAYNAVGDATGCTETTFTTGANAYAPYCGPHISSTPTQLAPITLFTLNTITNDTDAAATSVGAFAVNETFLSSNITVLSDLTTIPFSLTGIGITGNGWATSIFVDWNNDGDFLDAGESYFNTTASIKRSTTVSAANKVTLTGTLAIPAGTAFGVKRVRVKYNFSGTTINGTLTTACTDMTNGQVEDYAIDYKEKVLAVSNGTKEGLSIYPNPFQNVLKISDVKGVKSVVVSDVSGRQVKNMAPSTELDLSALKTGLYIVTLQMEDGTVKSFKAVKN</sequence>
<gene>
    <name evidence="6" type="ORF">SAMN05421789_101237</name>
</gene>
<dbReference type="RefSeq" id="WP_076384530.1">
    <property type="nucleotide sequence ID" value="NZ_FTOI01000001.1"/>
</dbReference>
<evidence type="ECO:0000259" key="5">
    <source>
        <dbReference type="Pfam" id="PF20009"/>
    </source>
</evidence>
<accession>A0A1N7J8F5</accession>
<evidence type="ECO:0000259" key="4">
    <source>
        <dbReference type="Pfam" id="PF18962"/>
    </source>
</evidence>